<evidence type="ECO:0000256" key="4">
    <source>
        <dbReference type="ARBA" id="ARBA00023136"/>
    </source>
</evidence>
<keyword evidence="3 5" id="KW-1133">Transmembrane helix</keyword>
<comment type="subcellular location">
    <subcellularLocation>
        <location evidence="1">Membrane</location>
        <topology evidence="1">Multi-pass membrane protein</topology>
    </subcellularLocation>
</comment>
<evidence type="ECO:0000256" key="2">
    <source>
        <dbReference type="ARBA" id="ARBA00022692"/>
    </source>
</evidence>
<dbReference type="PANTHER" id="PTHR35779:SF2">
    <property type="entry name" value="PROTEIN DFG16"/>
    <property type="match status" value="1"/>
</dbReference>
<dbReference type="Proteomes" id="UP001623330">
    <property type="component" value="Unassembled WGS sequence"/>
</dbReference>
<reference evidence="6 7" key="1">
    <citation type="submission" date="2024-05" db="EMBL/GenBank/DDBJ databases">
        <title>Long read based assembly of the Candida bracarensis genome reveals expanded adhesin content.</title>
        <authorList>
            <person name="Marcet-Houben M."/>
            <person name="Ksiezopolska E."/>
            <person name="Gabaldon T."/>
        </authorList>
    </citation>
    <scope>NUCLEOTIDE SEQUENCE [LARGE SCALE GENOMIC DNA]</scope>
    <source>
        <strain evidence="6 7">CBM6</strain>
    </source>
</reference>
<evidence type="ECO:0000256" key="5">
    <source>
        <dbReference type="SAM" id="Phobius"/>
    </source>
</evidence>
<keyword evidence="4 5" id="KW-0472">Membrane</keyword>
<dbReference type="EMBL" id="JBEVYD010000010">
    <property type="protein sequence ID" value="KAL3230036.1"/>
    <property type="molecule type" value="Genomic_DNA"/>
</dbReference>
<keyword evidence="2 5" id="KW-0812">Transmembrane</keyword>
<evidence type="ECO:0000256" key="1">
    <source>
        <dbReference type="ARBA" id="ARBA00004141"/>
    </source>
</evidence>
<feature type="transmembrane region" description="Helical" evidence="5">
    <location>
        <begin position="172"/>
        <end position="192"/>
    </location>
</feature>
<name>A0ABR4NPT8_9SACH</name>
<evidence type="ECO:0000313" key="7">
    <source>
        <dbReference type="Proteomes" id="UP001623330"/>
    </source>
</evidence>
<feature type="transmembrane region" description="Helical" evidence="5">
    <location>
        <begin position="436"/>
        <end position="459"/>
    </location>
</feature>
<protein>
    <submittedName>
        <fullName evidence="6">Protein DFG16</fullName>
    </submittedName>
</protein>
<feature type="transmembrane region" description="Helical" evidence="5">
    <location>
        <begin position="405"/>
        <end position="424"/>
    </location>
</feature>
<feature type="transmembrane region" description="Helical" evidence="5">
    <location>
        <begin position="132"/>
        <end position="160"/>
    </location>
</feature>
<sequence length="564" mass="65781">MLFLNDSKHHNIAKSCDIYGCTDPIWPLSDIINTTLFTELNKTNEKYGEIVYSCFANLLSGGMISYVDNSTSTTIRNATVRSPLVYIQCQNNDIMNDPSLQAMINQLVPIISQSMQAKDITSSYPLVSADKFVLSIIMIAFAQTCICIAYWMLFAVVMLLPSDNHNRQNKFVLLYVVVNAIFEAIILRKSVFEVFRLQYYENYQNSDEYEHIIVNATGTIVVELVCSVLAHLNWLIIILYMYPNPNFSWLQRSIVPKVLRKGRTIVMSFGILLIVIDDTIFAAFLSHRDKPSLRLAYKILEIALYTIFAILIINFMCTNFAFALSTKVQEIGQANNKYDEVENYSRSEDINDDDNPQYFSYGRPYHYTFFRRLTSLNSRFWRFITKNSIRTYYQLKVLWAEYQDIIPLLVYNIVLFFLSYWLTIFLNTGKYYRRRWAYNVVYFLRALITVNVWALIGVLEKKELIVSKKTVLGRQINSVSFTDNEDSDSIFGSIKEFNNNHFSKNNNNSGHTRELTRPDDESIENDETQYISDMNTFHSVIEEPTASSRSPIRRLRYFRRRKKL</sequence>
<feature type="transmembrane region" description="Helical" evidence="5">
    <location>
        <begin position="304"/>
        <end position="324"/>
    </location>
</feature>
<proteinExistence type="predicted"/>
<comment type="caution">
    <text evidence="6">The sequence shown here is derived from an EMBL/GenBank/DDBJ whole genome shotgun (WGS) entry which is preliminary data.</text>
</comment>
<dbReference type="PANTHER" id="PTHR35779">
    <property type="entry name" value="PH-RESPONSE REGULATOR PROTEIN PALH/RIM21"/>
    <property type="match status" value="1"/>
</dbReference>
<dbReference type="Pfam" id="PF08733">
    <property type="entry name" value="PalH"/>
    <property type="match status" value="1"/>
</dbReference>
<accession>A0ABR4NPT8</accession>
<evidence type="ECO:0000256" key="3">
    <source>
        <dbReference type="ARBA" id="ARBA00022989"/>
    </source>
</evidence>
<keyword evidence="7" id="KW-1185">Reference proteome</keyword>
<feature type="transmembrane region" description="Helical" evidence="5">
    <location>
        <begin position="264"/>
        <end position="284"/>
    </location>
</feature>
<organism evidence="6 7">
    <name type="scientific">Nakaseomyces bracarensis</name>
    <dbReference type="NCBI Taxonomy" id="273131"/>
    <lineage>
        <taxon>Eukaryota</taxon>
        <taxon>Fungi</taxon>
        <taxon>Dikarya</taxon>
        <taxon>Ascomycota</taxon>
        <taxon>Saccharomycotina</taxon>
        <taxon>Saccharomycetes</taxon>
        <taxon>Saccharomycetales</taxon>
        <taxon>Saccharomycetaceae</taxon>
        <taxon>Nakaseomyces</taxon>
    </lineage>
</organism>
<evidence type="ECO:0000313" key="6">
    <source>
        <dbReference type="EMBL" id="KAL3230036.1"/>
    </source>
</evidence>
<dbReference type="InterPro" id="IPR014844">
    <property type="entry name" value="PalH"/>
</dbReference>
<gene>
    <name evidence="6" type="ORF">RNJ44_01399</name>
</gene>
<feature type="transmembrane region" description="Helical" evidence="5">
    <location>
        <begin position="212"/>
        <end position="243"/>
    </location>
</feature>